<comment type="subcellular location">
    <subcellularLocation>
        <location evidence="2">Cell membrane</location>
        <topology evidence="2">Multi-pass membrane protein</topology>
    </subcellularLocation>
</comment>
<dbReference type="Pfam" id="PF01435">
    <property type="entry name" value="Peptidase_M48"/>
    <property type="match status" value="1"/>
</dbReference>
<keyword evidence="8" id="KW-0862">Zinc</keyword>
<evidence type="ECO:0000256" key="10">
    <source>
        <dbReference type="ARBA" id="ARBA00023049"/>
    </source>
</evidence>
<dbReference type="Proteomes" id="UP000291101">
    <property type="component" value="Unassembled WGS sequence"/>
</dbReference>
<protein>
    <recommendedName>
        <fullName evidence="13">Peptidase M48 domain-containing protein</fullName>
    </recommendedName>
</protein>
<dbReference type="PANTHER" id="PTHR43221">
    <property type="entry name" value="PROTEASE HTPX"/>
    <property type="match status" value="1"/>
</dbReference>
<evidence type="ECO:0000256" key="2">
    <source>
        <dbReference type="ARBA" id="ARBA00004651"/>
    </source>
</evidence>
<dbReference type="PANTHER" id="PTHR43221:SF1">
    <property type="entry name" value="PROTEASE HTPX"/>
    <property type="match status" value="1"/>
</dbReference>
<evidence type="ECO:0000256" key="5">
    <source>
        <dbReference type="ARBA" id="ARBA00022692"/>
    </source>
</evidence>
<evidence type="ECO:0000256" key="1">
    <source>
        <dbReference type="ARBA" id="ARBA00001947"/>
    </source>
</evidence>
<reference evidence="14 15" key="1">
    <citation type="submission" date="2019-01" db="EMBL/GenBank/DDBJ databases">
        <title>Novel species of Nocardioides.</title>
        <authorList>
            <person name="Liu Q."/>
            <person name="X Y.-H."/>
        </authorList>
    </citation>
    <scope>NUCLEOTIDE SEQUENCE [LARGE SCALE GENOMIC DNA]</scope>
    <source>
        <strain evidence="14 15">HLT2-9</strain>
    </source>
</reference>
<dbReference type="GO" id="GO:0005886">
    <property type="term" value="C:plasma membrane"/>
    <property type="evidence" value="ECO:0007669"/>
    <property type="project" value="UniProtKB-SubCell"/>
</dbReference>
<evidence type="ECO:0000256" key="7">
    <source>
        <dbReference type="ARBA" id="ARBA00022801"/>
    </source>
</evidence>
<dbReference type="CDD" id="cd07328">
    <property type="entry name" value="M48_Ste24p_like"/>
    <property type="match status" value="1"/>
</dbReference>
<keyword evidence="4" id="KW-0645">Protease</keyword>
<dbReference type="EMBL" id="SDWV01000030">
    <property type="protein sequence ID" value="RYC04464.1"/>
    <property type="molecule type" value="Genomic_DNA"/>
</dbReference>
<evidence type="ECO:0000313" key="14">
    <source>
        <dbReference type="EMBL" id="RYC04464.1"/>
    </source>
</evidence>
<evidence type="ECO:0000256" key="6">
    <source>
        <dbReference type="ARBA" id="ARBA00022723"/>
    </source>
</evidence>
<keyword evidence="5 12" id="KW-0812">Transmembrane</keyword>
<dbReference type="GO" id="GO:0046872">
    <property type="term" value="F:metal ion binding"/>
    <property type="evidence" value="ECO:0007669"/>
    <property type="project" value="UniProtKB-KW"/>
</dbReference>
<feature type="domain" description="Peptidase M48" evidence="13">
    <location>
        <begin position="120"/>
        <end position="307"/>
    </location>
</feature>
<keyword evidence="11 12" id="KW-0472">Membrane</keyword>
<evidence type="ECO:0000256" key="9">
    <source>
        <dbReference type="ARBA" id="ARBA00022989"/>
    </source>
</evidence>
<dbReference type="AlphaFoldDB" id="A0A4Q2SK98"/>
<dbReference type="GO" id="GO:0006508">
    <property type="term" value="P:proteolysis"/>
    <property type="evidence" value="ECO:0007669"/>
    <property type="project" value="UniProtKB-KW"/>
</dbReference>
<organism evidence="14 15">
    <name type="scientific">Nocardioides zhouii</name>
    <dbReference type="NCBI Taxonomy" id="1168729"/>
    <lineage>
        <taxon>Bacteria</taxon>
        <taxon>Bacillati</taxon>
        <taxon>Actinomycetota</taxon>
        <taxon>Actinomycetes</taxon>
        <taxon>Propionibacteriales</taxon>
        <taxon>Nocardioidaceae</taxon>
        <taxon>Nocardioides</taxon>
    </lineage>
</organism>
<dbReference type="InterPro" id="IPR001915">
    <property type="entry name" value="Peptidase_M48"/>
</dbReference>
<evidence type="ECO:0000256" key="3">
    <source>
        <dbReference type="ARBA" id="ARBA00022475"/>
    </source>
</evidence>
<comment type="cofactor">
    <cofactor evidence="1">
        <name>Zn(2+)</name>
        <dbReference type="ChEBI" id="CHEBI:29105"/>
    </cofactor>
</comment>
<feature type="transmembrane region" description="Helical" evidence="12">
    <location>
        <begin position="7"/>
        <end position="36"/>
    </location>
</feature>
<keyword evidence="7" id="KW-0378">Hydrolase</keyword>
<evidence type="ECO:0000259" key="13">
    <source>
        <dbReference type="Pfam" id="PF01435"/>
    </source>
</evidence>
<evidence type="ECO:0000256" key="12">
    <source>
        <dbReference type="SAM" id="Phobius"/>
    </source>
</evidence>
<sequence>MLGRLRAAVAVTMLGGIFALAALVLGGLIGSIVWVVRTGTPGGALLGAVFASVAFVLVVALVRVVRASPTVPAGMGVSVMAEPELWGLVREAAAAVGTRTPDEARLVIDANAGVTEDSRFLGLAPGQRVLHIGLPLLQTLTRTELLWVLGHEMGHFSDRHTVMSGVTRRGLVALHEVVAGLGPRNVLGWLFRGYLAVYARVVHALWRGQELDADRWAATLAGPESGISALRTVASTSAAWATFVHDYASVGTGIGLVPRGLLAGFADFLSEPVHRDVDVDRLVADERRSAFDTHPSTARRIERLRALVGEQGRPVPADDVAALLVLVDPAQAIAETEAHVARTDSLVAAPWERVVRLGNRRREEERALAVMSAVDRMMSGAGDLSQAFHVVATRRGRELAELVTGGRALDDADVTRVVREALQVLVRVALVGAGHASYVLRWDRPDVVVDENGVEVDVAGLVADIPGNPDSAEWLLEVLRAEGIPRTWNPGVSSTAVGPKGPEVLAVLVVKQSMRWSFPVVYVTEAGLAVRQMGYGECWSIPPLSVRKSPAQLLAHSVRIDGIFLLGDPQTEIVPWGEVEHVTYVDGARPRLTVRRRGRSRSYRVIGVAGSALDALARFNYGRMSLG</sequence>
<dbReference type="RefSeq" id="WP_129428751.1">
    <property type="nucleotide sequence ID" value="NZ_SDWV01000030.1"/>
</dbReference>
<comment type="caution">
    <text evidence="14">The sequence shown here is derived from an EMBL/GenBank/DDBJ whole genome shotgun (WGS) entry which is preliminary data.</text>
</comment>
<dbReference type="InterPro" id="IPR050083">
    <property type="entry name" value="HtpX_protease"/>
</dbReference>
<evidence type="ECO:0000256" key="11">
    <source>
        <dbReference type="ARBA" id="ARBA00023136"/>
    </source>
</evidence>
<feature type="transmembrane region" description="Helical" evidence="12">
    <location>
        <begin position="42"/>
        <end position="65"/>
    </location>
</feature>
<accession>A0A4Q2SK98</accession>
<keyword evidence="9 12" id="KW-1133">Transmembrane helix</keyword>
<dbReference type="GO" id="GO:0004222">
    <property type="term" value="F:metalloendopeptidase activity"/>
    <property type="evidence" value="ECO:0007669"/>
    <property type="project" value="InterPro"/>
</dbReference>
<dbReference type="Gene3D" id="3.30.2010.10">
    <property type="entry name" value="Metalloproteases ('zincins'), catalytic domain"/>
    <property type="match status" value="1"/>
</dbReference>
<name>A0A4Q2SK98_9ACTN</name>
<keyword evidence="3" id="KW-1003">Cell membrane</keyword>
<evidence type="ECO:0000256" key="4">
    <source>
        <dbReference type="ARBA" id="ARBA00022670"/>
    </source>
</evidence>
<evidence type="ECO:0000313" key="15">
    <source>
        <dbReference type="Proteomes" id="UP000291101"/>
    </source>
</evidence>
<keyword evidence="10" id="KW-0482">Metalloprotease</keyword>
<dbReference type="OrthoDB" id="155290at2"/>
<keyword evidence="6" id="KW-0479">Metal-binding</keyword>
<evidence type="ECO:0000256" key="8">
    <source>
        <dbReference type="ARBA" id="ARBA00022833"/>
    </source>
</evidence>
<proteinExistence type="predicted"/>
<keyword evidence="15" id="KW-1185">Reference proteome</keyword>
<gene>
    <name evidence="14" type="ORF">EUA94_20620</name>
</gene>